<evidence type="ECO:0000256" key="1">
    <source>
        <dbReference type="ARBA" id="ARBA00004141"/>
    </source>
</evidence>
<feature type="transmembrane region" description="Helical" evidence="5">
    <location>
        <begin position="168"/>
        <end position="185"/>
    </location>
</feature>
<dbReference type="Proteomes" id="UP000887540">
    <property type="component" value="Unplaced"/>
</dbReference>
<dbReference type="Pfam" id="PF02535">
    <property type="entry name" value="Zip"/>
    <property type="match status" value="1"/>
</dbReference>
<accession>A0A914DG90</accession>
<dbReference type="AlphaFoldDB" id="A0A914DG90"/>
<dbReference type="WBParaSite" id="ACRNAN_scaffold2433.g18570.t1">
    <property type="protein sequence ID" value="ACRNAN_scaffold2433.g18570.t1"/>
    <property type="gene ID" value="ACRNAN_scaffold2433.g18570"/>
</dbReference>
<name>A0A914DG90_9BILA</name>
<keyword evidence="2 5" id="KW-0812">Transmembrane</keyword>
<organism evidence="6 7">
    <name type="scientific">Acrobeloides nanus</name>
    <dbReference type="NCBI Taxonomy" id="290746"/>
    <lineage>
        <taxon>Eukaryota</taxon>
        <taxon>Metazoa</taxon>
        <taxon>Ecdysozoa</taxon>
        <taxon>Nematoda</taxon>
        <taxon>Chromadorea</taxon>
        <taxon>Rhabditida</taxon>
        <taxon>Tylenchina</taxon>
        <taxon>Cephalobomorpha</taxon>
        <taxon>Cephaloboidea</taxon>
        <taxon>Cephalobidae</taxon>
        <taxon>Acrobeloides</taxon>
    </lineage>
</organism>
<evidence type="ECO:0000313" key="6">
    <source>
        <dbReference type="Proteomes" id="UP000887540"/>
    </source>
</evidence>
<keyword evidence="4 5" id="KW-0472">Membrane</keyword>
<protein>
    <submittedName>
        <fullName evidence="7">Uncharacterized protein</fullName>
    </submittedName>
</protein>
<dbReference type="InterPro" id="IPR003689">
    <property type="entry name" value="ZIP"/>
</dbReference>
<feature type="transmembrane region" description="Helical" evidence="5">
    <location>
        <begin position="36"/>
        <end position="57"/>
    </location>
</feature>
<evidence type="ECO:0000256" key="3">
    <source>
        <dbReference type="ARBA" id="ARBA00022989"/>
    </source>
</evidence>
<dbReference type="PANTHER" id="PTHR11040">
    <property type="entry name" value="ZINC/IRON TRANSPORTER"/>
    <property type="match status" value="1"/>
</dbReference>
<dbReference type="PANTHER" id="PTHR11040:SF76">
    <property type="entry name" value="ZINC TRANSPORTER ZIP3"/>
    <property type="match status" value="1"/>
</dbReference>
<evidence type="ECO:0000256" key="4">
    <source>
        <dbReference type="ARBA" id="ARBA00023136"/>
    </source>
</evidence>
<feature type="transmembrane region" description="Helical" evidence="5">
    <location>
        <begin position="266"/>
        <end position="285"/>
    </location>
</feature>
<feature type="transmembrane region" description="Helical" evidence="5">
    <location>
        <begin position="231"/>
        <end position="254"/>
    </location>
</feature>
<evidence type="ECO:0000256" key="5">
    <source>
        <dbReference type="SAM" id="Phobius"/>
    </source>
</evidence>
<dbReference type="GO" id="GO:0005385">
    <property type="term" value="F:zinc ion transmembrane transporter activity"/>
    <property type="evidence" value="ECO:0007669"/>
    <property type="project" value="TreeGrafter"/>
</dbReference>
<reference evidence="7" key="1">
    <citation type="submission" date="2022-11" db="UniProtKB">
        <authorList>
            <consortium name="WormBaseParasite"/>
        </authorList>
    </citation>
    <scope>IDENTIFICATION</scope>
</reference>
<keyword evidence="6" id="KW-1185">Reference proteome</keyword>
<feature type="transmembrane region" description="Helical" evidence="5">
    <location>
        <begin position="197"/>
        <end position="219"/>
    </location>
</feature>
<dbReference type="GO" id="GO:0005886">
    <property type="term" value="C:plasma membrane"/>
    <property type="evidence" value="ECO:0007669"/>
    <property type="project" value="TreeGrafter"/>
</dbReference>
<proteinExistence type="predicted"/>
<sequence>MVFGTLPIKVFHILDSKRRSILNSTNQRHIHWPSTVISILTCFAGGVFLGIIFLDLLSDALESFDDLKKKNVWNIQYPLVQLICLFGFFAVYAVDEFSSRIFTGSHVHTHPHHNQTLVTRHPELFDTSSTNGNTTSQYGTMGSQCDIHTRHSPETSDEELSAITDRKAIVKSLTFVLAIIFHSTFDGISLGVQNSDLSFVSLFFGIMVHKSVVAFSVGLRLIKCHKDRTNFVLLLIFLFAITSPIFAGIGMVVIETLSDDDITKNKLSTVLISASMGTFLYISFFEPYDQGIIENVKVHYRKLLLRERIAKNDEGKDFRLNFL</sequence>
<evidence type="ECO:0000313" key="7">
    <source>
        <dbReference type="WBParaSite" id="ACRNAN_scaffold2433.g18570.t1"/>
    </source>
</evidence>
<evidence type="ECO:0000256" key="2">
    <source>
        <dbReference type="ARBA" id="ARBA00022692"/>
    </source>
</evidence>
<feature type="transmembrane region" description="Helical" evidence="5">
    <location>
        <begin position="77"/>
        <end position="94"/>
    </location>
</feature>
<comment type="subcellular location">
    <subcellularLocation>
        <location evidence="1">Membrane</location>
        <topology evidence="1">Multi-pass membrane protein</topology>
    </subcellularLocation>
</comment>
<keyword evidence="3 5" id="KW-1133">Transmembrane helix</keyword>